<dbReference type="Proteomes" id="UP000662747">
    <property type="component" value="Chromosome"/>
</dbReference>
<feature type="compositionally biased region" description="Acidic residues" evidence="4">
    <location>
        <begin position="192"/>
        <end position="207"/>
    </location>
</feature>
<evidence type="ECO:0000256" key="4">
    <source>
        <dbReference type="SAM" id="MobiDB-lite"/>
    </source>
</evidence>
<name>A0ABX7P311_9BACT</name>
<dbReference type="EMBL" id="CP071090">
    <property type="protein sequence ID" value="QSQ24859.1"/>
    <property type="molecule type" value="Genomic_DNA"/>
</dbReference>
<reference evidence="6 7" key="1">
    <citation type="submission" date="2021-02" db="EMBL/GenBank/DDBJ databases">
        <title>De Novo genome assembly of isolated myxobacteria.</title>
        <authorList>
            <person name="Stevens D.C."/>
        </authorList>
    </citation>
    <scope>NUCLEOTIDE SEQUENCE [LARGE SCALE GENOMIC DNA]</scope>
    <source>
        <strain evidence="7">SCPEA02</strain>
    </source>
</reference>
<keyword evidence="2 6" id="KW-0645">Protease</keyword>
<keyword evidence="7" id="KW-1185">Reference proteome</keyword>
<accession>A0ABX7P311</accession>
<feature type="region of interest" description="Disordered" evidence="4">
    <location>
        <begin position="191"/>
        <end position="221"/>
    </location>
</feature>
<gene>
    <name evidence="6" type="ORF">JY651_07935</name>
</gene>
<proteinExistence type="predicted"/>
<dbReference type="GO" id="GO:0006508">
    <property type="term" value="P:proteolysis"/>
    <property type="evidence" value="ECO:0007669"/>
    <property type="project" value="UniProtKB-KW"/>
</dbReference>
<keyword evidence="1" id="KW-1188">Viral release from host cell</keyword>
<keyword evidence="3" id="KW-0378">Hydrolase</keyword>
<organism evidence="6 7">
    <name type="scientific">Pyxidicoccus parkwayensis</name>
    <dbReference type="NCBI Taxonomy" id="2813578"/>
    <lineage>
        <taxon>Bacteria</taxon>
        <taxon>Pseudomonadati</taxon>
        <taxon>Myxococcota</taxon>
        <taxon>Myxococcia</taxon>
        <taxon>Myxococcales</taxon>
        <taxon>Cystobacterineae</taxon>
        <taxon>Myxococcaceae</taxon>
        <taxon>Pyxidicoccus</taxon>
    </lineage>
</organism>
<evidence type="ECO:0000256" key="2">
    <source>
        <dbReference type="ARBA" id="ARBA00022670"/>
    </source>
</evidence>
<sequence length="257" mass="28199">MRTFRKLLESKPAGSADAPPVFRITSTNLDRHRDRVLALKVAGDAFKVPLLWNHDSWSPAIGAAMCRREAGEWVMEPVFDGVCETSKLVAAKVQAKTLDQCSIRFRPAPEAEPVPNKDGGYDFPLVEVLEVSIVNIAGNQDAVRLRSAEAEPETPNEGEAWKQYRADGAAFRTEVRKTLAEMKAELAKLALAEEEEPEETPAEEPSAEEPPAPAEEEVEEATKALRRAVVNGFHFTPAQVNAMPLAEVAAYADLLRP</sequence>
<evidence type="ECO:0000313" key="7">
    <source>
        <dbReference type="Proteomes" id="UP000662747"/>
    </source>
</evidence>
<evidence type="ECO:0000256" key="3">
    <source>
        <dbReference type="ARBA" id="ARBA00022801"/>
    </source>
</evidence>
<feature type="domain" description="Prohead serine protease" evidence="5">
    <location>
        <begin position="47"/>
        <end position="147"/>
    </location>
</feature>
<dbReference type="GO" id="GO:0008233">
    <property type="term" value="F:peptidase activity"/>
    <property type="evidence" value="ECO:0007669"/>
    <property type="project" value="UniProtKB-KW"/>
</dbReference>
<evidence type="ECO:0000259" key="5">
    <source>
        <dbReference type="Pfam" id="PF04586"/>
    </source>
</evidence>
<evidence type="ECO:0000313" key="6">
    <source>
        <dbReference type="EMBL" id="QSQ24859.1"/>
    </source>
</evidence>
<dbReference type="Pfam" id="PF04586">
    <property type="entry name" value="Peptidase_S78"/>
    <property type="match status" value="1"/>
</dbReference>
<protein>
    <submittedName>
        <fullName evidence="6">HK97 family phage prohead protease</fullName>
    </submittedName>
</protein>
<evidence type="ECO:0000256" key="1">
    <source>
        <dbReference type="ARBA" id="ARBA00022612"/>
    </source>
</evidence>
<dbReference type="InterPro" id="IPR054613">
    <property type="entry name" value="Peptidase_S78_dom"/>
</dbReference>
<dbReference type="RefSeq" id="WP_206726420.1">
    <property type="nucleotide sequence ID" value="NZ_CP071090.1"/>
</dbReference>